<dbReference type="Pfam" id="PF06100">
    <property type="entry name" value="MCRA"/>
    <property type="match status" value="1"/>
</dbReference>
<keyword evidence="3" id="KW-1185">Reference proteome</keyword>
<proteinExistence type="predicted"/>
<sequence>MCFKNTNARDPQTTRVWLVGGGIASLAAAVFLIKDAQVPGHNIHVLERDTKIGGGTTLDGDPEHGFVLYPGNLPYFHDRCVKYLLSLVPSAQGAEETLLDKSRGFASTESPPVISGPGTRLLRSTSDSKICDTGHLHIGPLNRLQLLKLLLESEGLLGGHRIEEFFGEEFFATGFWILWSTTFGLRPWHSAIEFQRYLRKHLADIRTLHESRKLDRTRFSLFESVVLPVSEYLNSEGVDFHFNVSVVSINMRLNNDTAGEPTTISELILRECGHMKSVTFNPNDLAIVTVGSINSGTKIGTNSEPPPHHADPDDFIYDDWSLWFDLAGKSAKFGSPLHFNSNIRESSVVTFTVTFSDSNFLSMYQSRTNNVPGAGAILSLPDSNWILSISVPHQPVFPNQPPNVDVIWGYGLRPEKMGNVIDKPMIHCTGEDIMKELLFHLGFPGEEIFNQSITVPCFSPLATSAILPRDRIDRPEVIPPNTTNIGLIGQFTEVPNETTLTVEYSVRSAQLAVYTLMGLKKSPPKVKRNILVDILDLLGEC</sequence>
<dbReference type="AlphaFoldDB" id="A0A9W9TTF0"/>
<dbReference type="GO" id="GO:0050151">
    <property type="term" value="F:oleate hydratase activity"/>
    <property type="evidence" value="ECO:0007669"/>
    <property type="project" value="InterPro"/>
</dbReference>
<dbReference type="Proteomes" id="UP001147733">
    <property type="component" value="Unassembled WGS sequence"/>
</dbReference>
<dbReference type="GeneID" id="81380389"/>
<dbReference type="InterPro" id="IPR036188">
    <property type="entry name" value="FAD/NAD-bd_sf"/>
</dbReference>
<keyword evidence="1" id="KW-0812">Transmembrane</keyword>
<dbReference type="GO" id="GO:0006631">
    <property type="term" value="P:fatty acid metabolic process"/>
    <property type="evidence" value="ECO:0007669"/>
    <property type="project" value="InterPro"/>
</dbReference>
<dbReference type="PANTHER" id="PTHR37417">
    <property type="entry name" value="67 KDA MYOSIN-CROSS-REACTIVE ANTIGEN FAMILY PROTEIN (AFU_ORTHOLOGUE AFUA_5G09970)"/>
    <property type="match status" value="1"/>
</dbReference>
<dbReference type="RefSeq" id="XP_056503716.1">
    <property type="nucleotide sequence ID" value="XM_056641222.1"/>
</dbReference>
<reference evidence="2" key="2">
    <citation type="journal article" date="2023" name="IMA Fungus">
        <title>Comparative genomic study of the Penicillium genus elucidates a diverse pangenome and 15 lateral gene transfer events.</title>
        <authorList>
            <person name="Petersen C."/>
            <person name="Sorensen T."/>
            <person name="Nielsen M.R."/>
            <person name="Sondergaard T.E."/>
            <person name="Sorensen J.L."/>
            <person name="Fitzpatrick D.A."/>
            <person name="Frisvad J.C."/>
            <person name="Nielsen K.L."/>
        </authorList>
    </citation>
    <scope>NUCLEOTIDE SEQUENCE</scope>
    <source>
        <strain evidence="2">IBT 23319</strain>
    </source>
</reference>
<gene>
    <name evidence="2" type="ORF">N7469_002302</name>
</gene>
<evidence type="ECO:0000256" key="1">
    <source>
        <dbReference type="SAM" id="Phobius"/>
    </source>
</evidence>
<name>A0A9W9TTF0_PENCI</name>
<protein>
    <recommendedName>
        <fullName evidence="4">Oleate hydratase</fullName>
    </recommendedName>
</protein>
<dbReference type="Gene3D" id="3.50.50.60">
    <property type="entry name" value="FAD/NAD(P)-binding domain"/>
    <property type="match status" value="2"/>
</dbReference>
<dbReference type="EMBL" id="JAPQKT010000002">
    <property type="protein sequence ID" value="KAJ5240711.1"/>
    <property type="molecule type" value="Genomic_DNA"/>
</dbReference>
<reference evidence="2" key="1">
    <citation type="submission" date="2022-11" db="EMBL/GenBank/DDBJ databases">
        <authorList>
            <person name="Petersen C."/>
        </authorList>
    </citation>
    <scope>NUCLEOTIDE SEQUENCE</scope>
    <source>
        <strain evidence="2">IBT 23319</strain>
    </source>
</reference>
<evidence type="ECO:0008006" key="4">
    <source>
        <dbReference type="Google" id="ProtNLM"/>
    </source>
</evidence>
<dbReference type="InterPro" id="IPR010354">
    <property type="entry name" value="Oleate_hydratase"/>
</dbReference>
<dbReference type="GO" id="GO:0071949">
    <property type="term" value="F:FAD binding"/>
    <property type="evidence" value="ECO:0007669"/>
    <property type="project" value="InterPro"/>
</dbReference>
<keyword evidence="1" id="KW-1133">Transmembrane helix</keyword>
<dbReference type="Gene3D" id="3.30.9.80">
    <property type="match status" value="1"/>
</dbReference>
<dbReference type="OrthoDB" id="545169at2759"/>
<comment type="caution">
    <text evidence="2">The sequence shown here is derived from an EMBL/GenBank/DDBJ whole genome shotgun (WGS) entry which is preliminary data.</text>
</comment>
<dbReference type="SUPFAM" id="SSF51905">
    <property type="entry name" value="FAD/NAD(P)-binding domain"/>
    <property type="match status" value="1"/>
</dbReference>
<evidence type="ECO:0000313" key="2">
    <source>
        <dbReference type="EMBL" id="KAJ5240711.1"/>
    </source>
</evidence>
<dbReference type="PANTHER" id="PTHR37417:SF4">
    <property type="entry name" value="67 KDA MYOSIN-CROSS-REACTIVE ANTIGEN FAMILY PROTEIN (AFU_ORTHOLOGUE AFUA_3G03570)"/>
    <property type="match status" value="1"/>
</dbReference>
<keyword evidence="1" id="KW-0472">Membrane</keyword>
<organism evidence="2 3">
    <name type="scientific">Penicillium citrinum</name>
    <dbReference type="NCBI Taxonomy" id="5077"/>
    <lineage>
        <taxon>Eukaryota</taxon>
        <taxon>Fungi</taxon>
        <taxon>Dikarya</taxon>
        <taxon>Ascomycota</taxon>
        <taxon>Pezizomycotina</taxon>
        <taxon>Eurotiomycetes</taxon>
        <taxon>Eurotiomycetidae</taxon>
        <taxon>Eurotiales</taxon>
        <taxon>Aspergillaceae</taxon>
        <taxon>Penicillium</taxon>
    </lineage>
</organism>
<feature type="transmembrane region" description="Helical" evidence="1">
    <location>
        <begin position="16"/>
        <end position="33"/>
    </location>
</feature>
<accession>A0A9W9TTF0</accession>
<evidence type="ECO:0000313" key="3">
    <source>
        <dbReference type="Proteomes" id="UP001147733"/>
    </source>
</evidence>